<gene>
    <name evidence="1" type="ORF">PIB30_049574</name>
</gene>
<evidence type="ECO:0000313" key="2">
    <source>
        <dbReference type="Proteomes" id="UP001341840"/>
    </source>
</evidence>
<evidence type="ECO:0000313" key="1">
    <source>
        <dbReference type="EMBL" id="MED6148052.1"/>
    </source>
</evidence>
<feature type="non-terminal residue" evidence="1">
    <location>
        <position position="63"/>
    </location>
</feature>
<organism evidence="1 2">
    <name type="scientific">Stylosanthes scabra</name>
    <dbReference type="NCBI Taxonomy" id="79078"/>
    <lineage>
        <taxon>Eukaryota</taxon>
        <taxon>Viridiplantae</taxon>
        <taxon>Streptophyta</taxon>
        <taxon>Embryophyta</taxon>
        <taxon>Tracheophyta</taxon>
        <taxon>Spermatophyta</taxon>
        <taxon>Magnoliopsida</taxon>
        <taxon>eudicotyledons</taxon>
        <taxon>Gunneridae</taxon>
        <taxon>Pentapetalae</taxon>
        <taxon>rosids</taxon>
        <taxon>fabids</taxon>
        <taxon>Fabales</taxon>
        <taxon>Fabaceae</taxon>
        <taxon>Papilionoideae</taxon>
        <taxon>50 kb inversion clade</taxon>
        <taxon>dalbergioids sensu lato</taxon>
        <taxon>Dalbergieae</taxon>
        <taxon>Pterocarpus clade</taxon>
        <taxon>Stylosanthes</taxon>
    </lineage>
</organism>
<protein>
    <submittedName>
        <fullName evidence="1">Uncharacterized protein</fullName>
    </submittedName>
</protein>
<sequence>MATLGRAVKMDQICWTNSFIRPNRRAFVSESGMLMRRILLQQSGKCTGSSSTTNEWVSFPRGK</sequence>
<dbReference type="EMBL" id="JASCZI010090955">
    <property type="protein sequence ID" value="MED6148052.1"/>
    <property type="molecule type" value="Genomic_DNA"/>
</dbReference>
<proteinExistence type="predicted"/>
<name>A0ABU6TH53_9FABA</name>
<dbReference type="Proteomes" id="UP001341840">
    <property type="component" value="Unassembled WGS sequence"/>
</dbReference>
<comment type="caution">
    <text evidence="1">The sequence shown here is derived from an EMBL/GenBank/DDBJ whole genome shotgun (WGS) entry which is preliminary data.</text>
</comment>
<reference evidence="1 2" key="1">
    <citation type="journal article" date="2023" name="Plants (Basel)">
        <title>Bridging the Gap: Combining Genomics and Transcriptomics Approaches to Understand Stylosanthes scabra, an Orphan Legume from the Brazilian Caatinga.</title>
        <authorList>
            <person name="Ferreira-Neto J.R.C."/>
            <person name="da Silva M.D."/>
            <person name="Binneck E."/>
            <person name="de Melo N.F."/>
            <person name="da Silva R.H."/>
            <person name="de Melo A.L.T.M."/>
            <person name="Pandolfi V."/>
            <person name="Bustamante F.O."/>
            <person name="Brasileiro-Vidal A.C."/>
            <person name="Benko-Iseppon A.M."/>
        </authorList>
    </citation>
    <scope>NUCLEOTIDE SEQUENCE [LARGE SCALE GENOMIC DNA]</scope>
    <source>
        <tissue evidence="1">Leaves</tissue>
    </source>
</reference>
<keyword evidence="2" id="KW-1185">Reference proteome</keyword>
<accession>A0ABU6TH53</accession>